<reference evidence="5 6" key="1">
    <citation type="submission" date="2021-08" db="EMBL/GenBank/DDBJ databases">
        <title>Genomic Architecture of Streptomyces flavotricini NGL1 and Streptomyces erythrochromogenes HMS4 With Differential Plant Beneficial attributes and laccase production capabilities.</title>
        <authorList>
            <person name="Salwan R."/>
            <person name="Kaur R."/>
            <person name="Sharma V."/>
        </authorList>
    </citation>
    <scope>NUCLEOTIDE SEQUENCE [LARGE SCALE GENOMIC DNA]</scope>
    <source>
        <strain evidence="5 6">NGL1</strain>
    </source>
</reference>
<dbReference type="InterPro" id="IPR018170">
    <property type="entry name" value="Aldo/ket_reductase_CS"/>
</dbReference>
<keyword evidence="3" id="KW-0560">Oxidoreductase</keyword>
<comment type="similarity">
    <text evidence="1">Belongs to the aldo/keto reductase family.</text>
</comment>
<evidence type="ECO:0000313" key="6">
    <source>
        <dbReference type="Proteomes" id="UP001520654"/>
    </source>
</evidence>
<dbReference type="EMBL" id="JAINUL010000001">
    <property type="protein sequence ID" value="MCC0095001.1"/>
    <property type="molecule type" value="Genomic_DNA"/>
</dbReference>
<evidence type="ECO:0000259" key="4">
    <source>
        <dbReference type="Pfam" id="PF00248"/>
    </source>
</evidence>
<dbReference type="SUPFAM" id="SSF51430">
    <property type="entry name" value="NAD(P)-linked oxidoreductase"/>
    <property type="match status" value="1"/>
</dbReference>
<dbReference type="Gene3D" id="3.20.20.100">
    <property type="entry name" value="NADP-dependent oxidoreductase domain"/>
    <property type="match status" value="1"/>
</dbReference>
<dbReference type="InterPro" id="IPR036812">
    <property type="entry name" value="NAD(P)_OxRdtase_dom_sf"/>
</dbReference>
<protein>
    <submittedName>
        <fullName evidence="5">Aldo/keto reductase</fullName>
    </submittedName>
</protein>
<dbReference type="Pfam" id="PF00248">
    <property type="entry name" value="Aldo_ket_red"/>
    <property type="match status" value="1"/>
</dbReference>
<feature type="domain" description="NADP-dependent oxidoreductase" evidence="4">
    <location>
        <begin position="18"/>
        <end position="264"/>
    </location>
</feature>
<evidence type="ECO:0000256" key="2">
    <source>
        <dbReference type="ARBA" id="ARBA00022857"/>
    </source>
</evidence>
<dbReference type="PROSITE" id="PS00063">
    <property type="entry name" value="ALDOKETO_REDUCTASE_3"/>
    <property type="match status" value="1"/>
</dbReference>
<dbReference type="InterPro" id="IPR023210">
    <property type="entry name" value="NADP_OxRdtase_dom"/>
</dbReference>
<organism evidence="5 6">
    <name type="scientific">Streptomyces flavotricini</name>
    <dbReference type="NCBI Taxonomy" id="66888"/>
    <lineage>
        <taxon>Bacteria</taxon>
        <taxon>Bacillati</taxon>
        <taxon>Actinomycetota</taxon>
        <taxon>Actinomycetes</taxon>
        <taxon>Kitasatosporales</taxon>
        <taxon>Streptomycetaceae</taxon>
        <taxon>Streptomyces</taxon>
    </lineage>
</organism>
<dbReference type="PIRSF" id="PIRSF000097">
    <property type="entry name" value="AKR"/>
    <property type="match status" value="1"/>
</dbReference>
<dbReference type="PANTHER" id="PTHR43827">
    <property type="entry name" value="2,5-DIKETO-D-GLUCONIC ACID REDUCTASE"/>
    <property type="match status" value="1"/>
</dbReference>
<keyword evidence="6" id="KW-1185">Reference proteome</keyword>
<evidence type="ECO:0000256" key="3">
    <source>
        <dbReference type="ARBA" id="ARBA00023002"/>
    </source>
</evidence>
<keyword evidence="2" id="KW-0521">NADP</keyword>
<dbReference type="Proteomes" id="UP001520654">
    <property type="component" value="Unassembled WGS sequence"/>
</dbReference>
<name>A0ABS8E1G7_9ACTN</name>
<dbReference type="PRINTS" id="PR00069">
    <property type="entry name" value="ALDKETRDTASE"/>
</dbReference>
<accession>A0ABS8E1G7</accession>
<dbReference type="RefSeq" id="WP_229335659.1">
    <property type="nucleotide sequence ID" value="NZ_JAINUL010000001.1"/>
</dbReference>
<proteinExistence type="inferred from homology"/>
<dbReference type="PROSITE" id="PS00062">
    <property type="entry name" value="ALDOKETO_REDUCTASE_2"/>
    <property type="match status" value="1"/>
</dbReference>
<dbReference type="InterPro" id="IPR020471">
    <property type="entry name" value="AKR"/>
</dbReference>
<dbReference type="PANTHER" id="PTHR43827:SF3">
    <property type="entry name" value="NADP-DEPENDENT OXIDOREDUCTASE DOMAIN-CONTAINING PROTEIN"/>
    <property type="match status" value="1"/>
</dbReference>
<comment type="caution">
    <text evidence="5">The sequence shown here is derived from an EMBL/GenBank/DDBJ whole genome shotgun (WGS) entry which is preliminary data.</text>
</comment>
<evidence type="ECO:0000313" key="5">
    <source>
        <dbReference type="EMBL" id="MCC0095001.1"/>
    </source>
</evidence>
<sequence>MNDVPAIRLNNGTLMPQLGYGVFQVPDSEAARAVGDALEAGYRSIDTAAAYRNEAGTGRAIAASGVPREELFVTTKLWNDRSRTWERDDVLRALDASLGKLGLDHLDLYLIHWPRPMRDDFLTIWKTFEEIAESGRARAVGVSNFRPADLERLGAESPLVPAVNQIELHPLFPQAELRAVHSTLGIATEAWSPLGQGKELLTLPAVVEVAARHGRTPAQVVLRWHLQLGTIVIPKSVTPSRIRENLDVFGFELDTADLAALDALGRGPSAGRIGPDPAVFDI</sequence>
<evidence type="ECO:0000256" key="1">
    <source>
        <dbReference type="ARBA" id="ARBA00007905"/>
    </source>
</evidence>
<gene>
    <name evidence="5" type="ORF">K7B10_09450</name>
</gene>